<feature type="region of interest" description="Disordered" evidence="4">
    <location>
        <begin position="691"/>
        <end position="711"/>
    </location>
</feature>
<evidence type="ECO:0000256" key="1">
    <source>
        <dbReference type="ARBA" id="ARBA00022729"/>
    </source>
</evidence>
<feature type="domain" description="CBM10" evidence="6">
    <location>
        <begin position="720"/>
        <end position="760"/>
    </location>
</feature>
<comment type="caution">
    <text evidence="7">The sequence shown here is derived from an EMBL/GenBank/DDBJ whole genome shotgun (WGS) entry which is preliminary data.</text>
</comment>
<dbReference type="PROSITE" id="PS51763">
    <property type="entry name" value="CBM10"/>
    <property type="match status" value="2"/>
</dbReference>
<evidence type="ECO:0000256" key="5">
    <source>
        <dbReference type="SAM" id="SignalP"/>
    </source>
</evidence>
<evidence type="ECO:0000313" key="8">
    <source>
        <dbReference type="Proteomes" id="UP000193944"/>
    </source>
</evidence>
<keyword evidence="2" id="KW-0677">Repeat</keyword>
<evidence type="ECO:0000259" key="6">
    <source>
        <dbReference type="PROSITE" id="PS51763"/>
    </source>
</evidence>
<evidence type="ECO:0000256" key="4">
    <source>
        <dbReference type="SAM" id="MobiDB-lite"/>
    </source>
</evidence>
<protein>
    <submittedName>
        <fullName evidence="7">Coth-domain-containing protein</fullName>
    </submittedName>
</protein>
<dbReference type="PANTHER" id="PTHR40050">
    <property type="entry name" value="INNER SPORE COAT PROTEIN H"/>
    <property type="match status" value="1"/>
</dbReference>
<dbReference type="InterPro" id="IPR014867">
    <property type="entry name" value="Spore_coat_CotH_CotH2/3/7"/>
</dbReference>
<name>A0A1Y1WP69_9FUNG</name>
<dbReference type="Gene3D" id="3.90.1220.10">
    <property type="entry name" value="Cellulose docking domain, dockering"/>
    <property type="match status" value="2"/>
</dbReference>
<feature type="domain" description="CBM10" evidence="6">
    <location>
        <begin position="772"/>
        <end position="810"/>
    </location>
</feature>
<dbReference type="EMBL" id="MCFG01000363">
    <property type="protein sequence ID" value="ORX75339.1"/>
    <property type="molecule type" value="Genomic_DNA"/>
</dbReference>
<evidence type="ECO:0000256" key="3">
    <source>
        <dbReference type="ARBA" id="ARBA00022801"/>
    </source>
</evidence>
<dbReference type="Proteomes" id="UP000193944">
    <property type="component" value="Unassembled WGS sequence"/>
</dbReference>
<feature type="signal peptide" evidence="5">
    <location>
        <begin position="1"/>
        <end position="21"/>
    </location>
</feature>
<proteinExistence type="predicted"/>
<accession>A0A1Y1WP69</accession>
<sequence>MLNIKLKLFFILLFFVYNVVSESSFIPKDQRAEIFKLTDNKVAVFRVTIPENEFASLKRKANFVTAYDINAKNDVIKKTVNLINSQNLEEIFPGNDFKKLLPDLPMNKDGYPTIDYTKYLLSDSKFEYIMTEYYVSFIVFKTFNDDSYLNLINVLYVLSGLEMSPDATVDENFLFIMNIFGKDKVTKDEEDGKYYLLDKDEDEDYYEFPFEYEYYDEYYGEEDYGDDNANLEKRRRRVRRQNIKRRGLGRREYEDYNADDFKKLLESYDFSKYDNPAEEEIDEFDFKTKNGTMEVEVNNKKSNFKKITFSLGGHFSRNFAKPAYNIKIRGGKELYGRRQFKLRSDPADPTYLRSKLVSDIHNRLGVPSISANYATLYINDEYMGLFVLTDAYKETWIEYVYGEKDTKLLYKCNISDLTYETRNGFKNENNEITDRKELYEFLAAMTTAQTPSEIEHIFDVDQFVTEIALEYLTSAWDHFMNQHNYYIYKNYKNNKWIYLAYDFDLDLGLNTYETDVTTTQSFDELSYPSLVEKLILNDFDKFNNTIKEIVTNAFNPGVLFPHIDELKAFIKPYVELDKTPDENGKSPGRINLNDDILFSMDQWDESSEFTDINSTISGLKLFILLKYRYICKEYGIQCDPKYLSDDYKTTTAATATKTTTVVPEPTEDVEPTITTTTKTTTTTTTTKTTTKTTTTTTTTTTKTTTTTTTTPEPTKTPEFKCMAEVIGYPCCTSKQTKVYRTDEYGDWSFNFLKLQWCGLTKYEPKTENDEDVCWARKLGYPCCEKCPLLTLYKDSNGSWGLEHLRWCGIIESQCSKN</sequence>
<evidence type="ECO:0000313" key="7">
    <source>
        <dbReference type="EMBL" id="ORX75339.1"/>
    </source>
</evidence>
<dbReference type="InterPro" id="IPR002883">
    <property type="entry name" value="CBM10/Dockerin_dom"/>
</dbReference>
<keyword evidence="1 5" id="KW-0732">Signal</keyword>
<feature type="chain" id="PRO_5012395220" evidence="5">
    <location>
        <begin position="22"/>
        <end position="817"/>
    </location>
</feature>
<dbReference type="PANTHER" id="PTHR40050:SF1">
    <property type="entry name" value="INNER SPORE COAT PROTEIN H"/>
    <property type="match status" value="1"/>
</dbReference>
<dbReference type="SUPFAM" id="SSF64571">
    <property type="entry name" value="Cellulose docking domain, dockering"/>
    <property type="match status" value="2"/>
</dbReference>
<gene>
    <name evidence="7" type="ORF">BCR32DRAFT_225132</name>
</gene>
<dbReference type="STRING" id="1754192.A0A1Y1WP69"/>
<dbReference type="AlphaFoldDB" id="A0A1Y1WP69"/>
<dbReference type="GO" id="GO:0016787">
    <property type="term" value="F:hydrolase activity"/>
    <property type="evidence" value="ECO:0007669"/>
    <property type="project" value="UniProtKB-KW"/>
</dbReference>
<evidence type="ECO:0000256" key="2">
    <source>
        <dbReference type="ARBA" id="ARBA00022737"/>
    </source>
</evidence>
<dbReference type="InterPro" id="IPR009034">
    <property type="entry name" value="Dockerin_dom_fun_sf"/>
</dbReference>
<dbReference type="Pfam" id="PF08757">
    <property type="entry name" value="CotH"/>
    <property type="match status" value="1"/>
</dbReference>
<dbReference type="OrthoDB" id="10453465at2759"/>
<dbReference type="Pfam" id="PF02013">
    <property type="entry name" value="CBM_10"/>
    <property type="match status" value="2"/>
</dbReference>
<keyword evidence="8" id="KW-1185">Reference proteome</keyword>
<reference evidence="7 8" key="1">
    <citation type="submission" date="2016-08" db="EMBL/GenBank/DDBJ databases">
        <title>A Parts List for Fungal Cellulosomes Revealed by Comparative Genomics.</title>
        <authorList>
            <consortium name="DOE Joint Genome Institute"/>
            <person name="Haitjema C.H."/>
            <person name="Gilmore S.P."/>
            <person name="Henske J.K."/>
            <person name="Solomon K.V."/>
            <person name="De Groot R."/>
            <person name="Kuo A."/>
            <person name="Mondo S.J."/>
            <person name="Salamov A.A."/>
            <person name="Labutti K."/>
            <person name="Zhao Z."/>
            <person name="Chiniquy J."/>
            <person name="Barry K."/>
            <person name="Brewer H.M."/>
            <person name="Purvine S.O."/>
            <person name="Wright A.T."/>
            <person name="Boxma B."/>
            <person name="Van Alen T."/>
            <person name="Hackstein J.H."/>
            <person name="Baker S.E."/>
            <person name="Grigoriev I.V."/>
            <person name="O'Malley M.A."/>
        </authorList>
    </citation>
    <scope>NUCLEOTIDE SEQUENCE [LARGE SCALE GENOMIC DNA]</scope>
    <source>
        <strain evidence="7 8">S4</strain>
    </source>
</reference>
<keyword evidence="3" id="KW-0378">Hydrolase</keyword>
<organism evidence="7 8">
    <name type="scientific">Anaeromyces robustus</name>
    <dbReference type="NCBI Taxonomy" id="1754192"/>
    <lineage>
        <taxon>Eukaryota</taxon>
        <taxon>Fungi</taxon>
        <taxon>Fungi incertae sedis</taxon>
        <taxon>Chytridiomycota</taxon>
        <taxon>Chytridiomycota incertae sedis</taxon>
        <taxon>Neocallimastigomycetes</taxon>
        <taxon>Neocallimastigales</taxon>
        <taxon>Neocallimastigaceae</taxon>
        <taxon>Anaeromyces</taxon>
    </lineage>
</organism>
<reference evidence="7 8" key="2">
    <citation type="submission" date="2016-08" db="EMBL/GenBank/DDBJ databases">
        <title>Pervasive Adenine N6-methylation of Active Genes in Fungi.</title>
        <authorList>
            <consortium name="DOE Joint Genome Institute"/>
            <person name="Mondo S.J."/>
            <person name="Dannebaum R.O."/>
            <person name="Kuo R.C."/>
            <person name="Labutti K."/>
            <person name="Haridas S."/>
            <person name="Kuo A."/>
            <person name="Salamov A."/>
            <person name="Ahrendt S.R."/>
            <person name="Lipzen A."/>
            <person name="Sullivan W."/>
            <person name="Andreopoulos W.B."/>
            <person name="Clum A."/>
            <person name="Lindquist E."/>
            <person name="Daum C."/>
            <person name="Ramamoorthy G.K."/>
            <person name="Gryganskyi A."/>
            <person name="Culley D."/>
            <person name="Magnuson J.K."/>
            <person name="James T.Y."/>
            <person name="O'Malley M.A."/>
            <person name="Stajich J.E."/>
            <person name="Spatafora J.W."/>
            <person name="Visel A."/>
            <person name="Grigoriev I.V."/>
        </authorList>
    </citation>
    <scope>NUCLEOTIDE SEQUENCE [LARGE SCALE GENOMIC DNA]</scope>
    <source>
        <strain evidence="7 8">S4</strain>
    </source>
</reference>